<feature type="compositionally biased region" description="Polar residues" evidence="4">
    <location>
        <begin position="166"/>
        <end position="182"/>
    </location>
</feature>
<dbReference type="RefSeq" id="XP_007840809.1">
    <property type="nucleotide sequence ID" value="XM_007842618.1"/>
</dbReference>
<organism evidence="6 7">
    <name type="scientific">Pestalotiopsis fici (strain W106-1 / CGMCC3.15140)</name>
    <dbReference type="NCBI Taxonomy" id="1229662"/>
    <lineage>
        <taxon>Eukaryota</taxon>
        <taxon>Fungi</taxon>
        <taxon>Dikarya</taxon>
        <taxon>Ascomycota</taxon>
        <taxon>Pezizomycotina</taxon>
        <taxon>Sordariomycetes</taxon>
        <taxon>Xylariomycetidae</taxon>
        <taxon>Amphisphaeriales</taxon>
        <taxon>Sporocadaceae</taxon>
        <taxon>Pestalotiopsis</taxon>
    </lineage>
</organism>
<feature type="compositionally biased region" description="Basic and acidic residues" evidence="4">
    <location>
        <begin position="310"/>
        <end position="333"/>
    </location>
</feature>
<evidence type="ECO:0000256" key="4">
    <source>
        <dbReference type="SAM" id="MobiDB-lite"/>
    </source>
</evidence>
<evidence type="ECO:0000313" key="7">
    <source>
        <dbReference type="Proteomes" id="UP000030651"/>
    </source>
</evidence>
<proteinExistence type="predicted"/>
<feature type="compositionally biased region" description="Acidic residues" evidence="4">
    <location>
        <begin position="37"/>
        <end position="53"/>
    </location>
</feature>
<feature type="compositionally biased region" description="Polar residues" evidence="4">
    <location>
        <begin position="214"/>
        <end position="223"/>
    </location>
</feature>
<keyword evidence="7" id="KW-1185">Reference proteome</keyword>
<feature type="compositionally biased region" description="Polar residues" evidence="4">
    <location>
        <begin position="672"/>
        <end position="684"/>
    </location>
</feature>
<dbReference type="CDD" id="cd00130">
    <property type="entry name" value="PAS"/>
    <property type="match status" value="1"/>
</dbReference>
<dbReference type="SUPFAM" id="SSF55785">
    <property type="entry name" value="PYP-like sensor domain (PAS domain)"/>
    <property type="match status" value="1"/>
</dbReference>
<dbReference type="Gene3D" id="1.10.167.10">
    <property type="entry name" value="Regulator of G-protein Signalling 4, domain 2"/>
    <property type="match status" value="1"/>
</dbReference>
<sequence>MAVPNDLMTSRASTILSTQAFEEFYKNNLSRPSSSQSDEDSLAFDQESTDDFFDSILPGSGSSGPIAPHRQHEQESRVGTGNSGNSHGGKNQPKQFSISNFGLRQDAQSVGDDGEHSFGDMPPMLRSGVDHARSLSENSTSVPGKSSSRTATSIPTRRSSRARGESTGSSANFSVRGSQSSQRQLQISASEIEAARRVLAAAELNGYEFPQGSRKASVQTERSATPPPIGRARRAGDSGSDSDTAHSLRPIAPDTSFFLQNPSSVVTRRHSHNSLASHTSQNKSAARAHSIIEQPQFGAETVLFPPGTRDISRPRSRKEMTTDNDQGHVDGRLFHTQFSMNSRNTNSIPRRGTVATSSSRRPGSSSTKRALHDDSFFSPTDNLSKQHSIMSSSSSATLPEFFSYEIFKTVLSDPTTAHQLLKFSRTRLCSENIEFLNKVDEYQKALLHLSTILGSIHKGFISSDSTRQLDVPHELIRSIQRDVKALAGRTLPGMEGLFADMQARIEELVFEDVYPRFIRHQLALSATQALASDRHRYAGLGDCFCLTNPSKADNPIVFASDGFVKVTGYSRPEIIPRNCRFLQGLQTDRTPIERLKQGIADRRESVELILNYKKNGDPFWNLLYVAPLYDANGKLSFYIGGQVNCSTTIHNNADIMRVLSSPTPGDMDDPETSSIQSPHNHKSPASTRKAFLKALGVRVDQAKVSAGPPGMEQDVLNRMEGQNLDVQMKEFYTAYSKYIVVQANTFMIAYYSEGVVEALNPVNNTGLVAGQDVFRFFKQNMISKETDYRSRVRSAIRAGSPISVELRLQTRRSAKFRGDEVFNTHWTPLKNEKAETHWVVIALASMIQ</sequence>
<dbReference type="InterPro" id="IPR044926">
    <property type="entry name" value="RGS_subdomain_2"/>
</dbReference>
<feature type="compositionally biased region" description="Polar residues" evidence="4">
    <location>
        <begin position="336"/>
        <end position="348"/>
    </location>
</feature>
<keyword evidence="2" id="KW-0288">FMN</keyword>
<feature type="compositionally biased region" description="Polar residues" evidence="4">
    <location>
        <begin position="273"/>
        <end position="284"/>
    </location>
</feature>
<feature type="region of interest" description="Disordered" evidence="4">
    <location>
        <begin position="28"/>
        <end position="182"/>
    </location>
</feature>
<dbReference type="InterPro" id="IPR035965">
    <property type="entry name" value="PAS-like_dom_sf"/>
</dbReference>
<dbReference type="HOGENOM" id="CLU_014458_0_0_1"/>
<evidence type="ECO:0000313" key="6">
    <source>
        <dbReference type="EMBL" id="ETS74171.1"/>
    </source>
</evidence>
<evidence type="ECO:0000256" key="3">
    <source>
        <dbReference type="ARBA" id="ARBA00022991"/>
    </source>
</evidence>
<dbReference type="SUPFAM" id="SSF48097">
    <property type="entry name" value="Regulator of G-protein signaling, RGS"/>
    <property type="match status" value="1"/>
</dbReference>
<feature type="compositionally biased region" description="Polar residues" evidence="4">
    <location>
        <begin position="257"/>
        <end position="266"/>
    </location>
</feature>
<evidence type="ECO:0000259" key="5">
    <source>
        <dbReference type="PROSITE" id="PS50132"/>
    </source>
</evidence>
<keyword evidence="1" id="KW-0285">Flavoprotein</keyword>
<dbReference type="SMART" id="SM00315">
    <property type="entry name" value="RGS"/>
    <property type="match status" value="1"/>
</dbReference>
<keyword evidence="3" id="KW-0157">Chromophore</keyword>
<dbReference type="Pfam" id="PF13426">
    <property type="entry name" value="PAS_9"/>
    <property type="match status" value="1"/>
</dbReference>
<feature type="compositionally biased region" description="Low complexity" evidence="4">
    <location>
        <begin position="357"/>
        <end position="366"/>
    </location>
</feature>
<dbReference type="AlphaFoldDB" id="W3WMY0"/>
<dbReference type="PANTHER" id="PTHR47429">
    <property type="entry name" value="PROTEIN TWIN LOV 1"/>
    <property type="match status" value="1"/>
</dbReference>
<dbReference type="Proteomes" id="UP000030651">
    <property type="component" value="Unassembled WGS sequence"/>
</dbReference>
<feature type="domain" description="RGS" evidence="5">
    <location>
        <begin position="406"/>
        <end position="519"/>
    </location>
</feature>
<dbReference type="OrthoDB" id="447251at2759"/>
<evidence type="ECO:0000256" key="1">
    <source>
        <dbReference type="ARBA" id="ARBA00022630"/>
    </source>
</evidence>
<dbReference type="KEGG" id="pfy:PFICI_14037"/>
<dbReference type="EMBL" id="KI912120">
    <property type="protein sequence ID" value="ETS74171.1"/>
    <property type="molecule type" value="Genomic_DNA"/>
</dbReference>
<reference evidence="7" key="1">
    <citation type="journal article" date="2015" name="BMC Genomics">
        <title>Genomic and transcriptomic analysis of the endophytic fungus Pestalotiopsis fici reveals its lifestyle and high potential for synthesis of natural products.</title>
        <authorList>
            <person name="Wang X."/>
            <person name="Zhang X."/>
            <person name="Liu L."/>
            <person name="Xiang M."/>
            <person name="Wang W."/>
            <person name="Sun X."/>
            <person name="Che Y."/>
            <person name="Guo L."/>
            <person name="Liu G."/>
            <person name="Guo L."/>
            <person name="Wang C."/>
            <person name="Yin W.B."/>
            <person name="Stadler M."/>
            <person name="Zhang X."/>
            <person name="Liu X."/>
        </authorList>
    </citation>
    <scope>NUCLEOTIDE SEQUENCE [LARGE SCALE GENOMIC DNA]</scope>
    <source>
        <strain evidence="7">W106-1 / CGMCC3.15140</strain>
    </source>
</reference>
<evidence type="ECO:0000256" key="2">
    <source>
        <dbReference type="ARBA" id="ARBA00022643"/>
    </source>
</evidence>
<dbReference type="eggNOG" id="KOG0498">
    <property type="taxonomic scope" value="Eukaryota"/>
</dbReference>
<accession>W3WMY0</accession>
<feature type="compositionally biased region" description="Polar residues" evidence="4">
    <location>
        <begin position="77"/>
        <end position="108"/>
    </location>
</feature>
<dbReference type="GeneID" id="19279050"/>
<dbReference type="PANTHER" id="PTHR47429:SF2">
    <property type="entry name" value="PROTEIN TWIN LOV 1"/>
    <property type="match status" value="1"/>
</dbReference>
<feature type="region of interest" description="Disordered" evidence="4">
    <location>
        <begin position="661"/>
        <end position="684"/>
    </location>
</feature>
<name>W3WMY0_PESFW</name>
<feature type="region of interest" description="Disordered" evidence="4">
    <location>
        <begin position="211"/>
        <end position="377"/>
    </location>
</feature>
<feature type="compositionally biased region" description="Polar residues" evidence="4">
    <location>
        <begin position="135"/>
        <end position="157"/>
    </location>
</feature>
<gene>
    <name evidence="6" type="ORF">PFICI_14037</name>
</gene>
<dbReference type="InterPro" id="IPR000014">
    <property type="entry name" value="PAS"/>
</dbReference>
<protein>
    <recommendedName>
        <fullName evidence="5">RGS domain-containing protein</fullName>
    </recommendedName>
</protein>
<dbReference type="InParanoid" id="W3WMY0"/>
<dbReference type="Gene3D" id="3.30.450.20">
    <property type="entry name" value="PAS domain"/>
    <property type="match status" value="1"/>
</dbReference>
<dbReference type="InterPro" id="IPR016137">
    <property type="entry name" value="RGS"/>
</dbReference>
<dbReference type="InterPro" id="IPR036305">
    <property type="entry name" value="RGS_sf"/>
</dbReference>
<dbReference type="Pfam" id="PF00615">
    <property type="entry name" value="RGS"/>
    <property type="match status" value="1"/>
</dbReference>
<dbReference type="PROSITE" id="PS50132">
    <property type="entry name" value="RGS"/>
    <property type="match status" value="1"/>
</dbReference>
<dbReference type="GO" id="GO:0005634">
    <property type="term" value="C:nucleus"/>
    <property type="evidence" value="ECO:0007669"/>
    <property type="project" value="TreeGrafter"/>
</dbReference>